<dbReference type="PANTHER" id="PTHR37419:SF8">
    <property type="entry name" value="TOXIN YJJJ"/>
    <property type="match status" value="1"/>
</dbReference>
<gene>
    <name evidence="5" type="ORF">RT717_06065</name>
</gene>
<proteinExistence type="inferred from homology"/>
<evidence type="ECO:0000259" key="4">
    <source>
        <dbReference type="Pfam" id="PF07804"/>
    </source>
</evidence>
<dbReference type="EMBL" id="CP136051">
    <property type="protein sequence ID" value="WOK08199.1"/>
    <property type="molecule type" value="Genomic_DNA"/>
</dbReference>
<dbReference type="Pfam" id="PF07804">
    <property type="entry name" value="HipA_C"/>
    <property type="match status" value="1"/>
</dbReference>
<feature type="domain" description="HipA-like C-terminal" evidence="4">
    <location>
        <begin position="180"/>
        <end position="392"/>
    </location>
</feature>
<dbReference type="Gene3D" id="1.10.1070.20">
    <property type="match status" value="1"/>
</dbReference>
<evidence type="ECO:0000313" key="6">
    <source>
        <dbReference type="Proteomes" id="UP001302349"/>
    </source>
</evidence>
<keyword evidence="3" id="KW-0418">Kinase</keyword>
<organism evidence="5 6">
    <name type="scientific">Imperialibacter roseus</name>
    <dbReference type="NCBI Taxonomy" id="1324217"/>
    <lineage>
        <taxon>Bacteria</taxon>
        <taxon>Pseudomonadati</taxon>
        <taxon>Bacteroidota</taxon>
        <taxon>Cytophagia</taxon>
        <taxon>Cytophagales</taxon>
        <taxon>Flammeovirgaceae</taxon>
        <taxon>Imperialibacter</taxon>
    </lineage>
</organism>
<keyword evidence="6" id="KW-1185">Reference proteome</keyword>
<comment type="similarity">
    <text evidence="1">Belongs to the HipA Ser/Thr kinase family.</text>
</comment>
<evidence type="ECO:0000313" key="5">
    <source>
        <dbReference type="EMBL" id="WOK08199.1"/>
    </source>
</evidence>
<evidence type="ECO:0000256" key="3">
    <source>
        <dbReference type="ARBA" id="ARBA00022777"/>
    </source>
</evidence>
<dbReference type="PANTHER" id="PTHR37419">
    <property type="entry name" value="SERINE/THREONINE-PROTEIN KINASE TOXIN HIPA"/>
    <property type="match status" value="1"/>
</dbReference>
<dbReference type="InterPro" id="IPR052028">
    <property type="entry name" value="HipA_Ser/Thr_kinase"/>
</dbReference>
<evidence type="ECO:0000256" key="1">
    <source>
        <dbReference type="ARBA" id="ARBA00010164"/>
    </source>
</evidence>
<dbReference type="RefSeq" id="WP_317490843.1">
    <property type="nucleotide sequence ID" value="NZ_CP136051.1"/>
</dbReference>
<keyword evidence="2" id="KW-0808">Transferase</keyword>
<sequence>MADKTDIWVYAHWLGMEEPRCIGILSALQTKGRKAFTFAYDEHWIASQERLLLDPDIMWYKGPQYPKDKENFGVFLDSMPDTWGKTLMRRRAALNAQDLAKAAPTLYEVDFLLGVHDLSRMGALRFKKDPDGNFLDDDPSSPTPPWATVRELQYGASIIEADHDTAEIRKWLAMLIVPGSSLGGARPKANILDETGHPWIAKFPSKNDTIDKGAWEYLTYRLAVDAGIDMALSKMEKVAGNYHTFFTKRFDRQKQDRIHFASAMTMTGKNEELNRDETPSYLDIVEFIQFSGTHVTEDLAQLWRRLVFNILISNTDDHLRNHGFILTNDGWRLSPAFDLNPSVEKNGLALNIDMHSNVLDLDLARSVGVYFRLSEKEMNIIIDEVKSSVSNWKTIATEVGISRNEQILMRGAFGV</sequence>
<dbReference type="InterPro" id="IPR012893">
    <property type="entry name" value="HipA-like_C"/>
</dbReference>
<name>A0ABZ0IUY3_9BACT</name>
<reference evidence="5 6" key="1">
    <citation type="journal article" date="2023" name="Microbiol. Resour. Announc.">
        <title>Complete Genome Sequence of Imperialibacter roseus strain P4T.</title>
        <authorList>
            <person name="Tizabi D.R."/>
            <person name="Bachvaroff T."/>
            <person name="Hill R.T."/>
        </authorList>
    </citation>
    <scope>NUCLEOTIDE SEQUENCE [LARGE SCALE GENOMIC DNA]</scope>
    <source>
        <strain evidence="5 6">P4T</strain>
    </source>
</reference>
<accession>A0ABZ0IUY3</accession>
<dbReference type="Proteomes" id="UP001302349">
    <property type="component" value="Chromosome"/>
</dbReference>
<protein>
    <submittedName>
        <fullName evidence="5">HipA domain-containing protein</fullName>
    </submittedName>
</protein>
<evidence type="ECO:0000256" key="2">
    <source>
        <dbReference type="ARBA" id="ARBA00022679"/>
    </source>
</evidence>